<gene>
    <name evidence="8" type="ORF">KH315_08650</name>
</gene>
<evidence type="ECO:0000313" key="9">
    <source>
        <dbReference type="Proteomes" id="UP000811365"/>
    </source>
</evidence>
<accession>A0A9E1GKL9</accession>
<keyword evidence="4" id="KW-0408">Iron</keyword>
<dbReference type="PANTHER" id="PTHR43273:SF3">
    <property type="entry name" value="ANAEROBIC SULFATASE-MATURATING ENZYME HOMOLOG ASLB-RELATED"/>
    <property type="match status" value="1"/>
</dbReference>
<reference evidence="8" key="1">
    <citation type="submission" date="2021-02" db="EMBL/GenBank/DDBJ databases">
        <title>Infant gut strain persistence is associated with maternal origin, phylogeny, and functional potential including surface adhesion and iron acquisition.</title>
        <authorList>
            <person name="Lou Y.C."/>
        </authorList>
    </citation>
    <scope>NUCLEOTIDE SEQUENCE</scope>
    <source>
        <strain evidence="8">L2_039_000G1_dasL2_039_000G1_maxbin2.maxbin.077</strain>
    </source>
</reference>
<dbReference type="SUPFAM" id="SSF102114">
    <property type="entry name" value="Radical SAM enzymes"/>
    <property type="match status" value="1"/>
</dbReference>
<keyword evidence="2" id="KW-0949">S-adenosyl-L-methionine</keyword>
<evidence type="ECO:0000256" key="6">
    <source>
        <dbReference type="ARBA" id="ARBA00023601"/>
    </source>
</evidence>
<keyword evidence="3" id="KW-0479">Metal-binding</keyword>
<comment type="cofactor">
    <cofactor evidence="1">
        <name>[4Fe-4S] cluster</name>
        <dbReference type="ChEBI" id="CHEBI:49883"/>
    </cofactor>
</comment>
<dbReference type="Proteomes" id="UP000811365">
    <property type="component" value="Unassembled WGS sequence"/>
</dbReference>
<dbReference type="GO" id="GO:0046872">
    <property type="term" value="F:metal ion binding"/>
    <property type="evidence" value="ECO:0007669"/>
    <property type="project" value="UniProtKB-KW"/>
</dbReference>
<evidence type="ECO:0000256" key="5">
    <source>
        <dbReference type="ARBA" id="ARBA00023014"/>
    </source>
</evidence>
<evidence type="ECO:0000256" key="4">
    <source>
        <dbReference type="ARBA" id="ARBA00023004"/>
    </source>
</evidence>
<keyword evidence="5" id="KW-0411">Iron-sulfur</keyword>
<dbReference type="InterPro" id="IPR013785">
    <property type="entry name" value="Aldolase_TIM"/>
</dbReference>
<sequence length="333" mass="38843">MAYQALNILIGNACDMKCKYCLQTGIDVPANRPADLTFFAEQLALNLKGDMPKRIIFWGGEPMIYWRNIRQVLDLFEVVGIFPKEGFFITTNGQKMTDEYVQYVNSHRVWTTVSTHDWDFSEDQMTRIFQLDHFSLSAIIHHHQLFFWDLRERFYALEEKFGFKPRLYLHFVRANDGCTPEFYLTKSDVDVLCDHLLYDVMGLALRGDDWARWQCSQLLSDRNREVAKGQGSKCVRDDSLSIDLHGNIYQCHHNFDASNICGNLFKKTIPIHPVGSISPHIYSDSQACRECEIFEECHGGCYLSNTHEVDCYLAKRLHEVYEIFSTHLPMHWN</sequence>
<dbReference type="EMBL" id="JAGZYH010000029">
    <property type="protein sequence ID" value="MBS6622212.1"/>
    <property type="molecule type" value="Genomic_DNA"/>
</dbReference>
<dbReference type="NCBIfam" id="TIGR04085">
    <property type="entry name" value="rSAM_more_4Fe4S"/>
    <property type="match status" value="1"/>
</dbReference>
<dbReference type="SFLD" id="SFLDS00029">
    <property type="entry name" value="Radical_SAM"/>
    <property type="match status" value="1"/>
</dbReference>
<evidence type="ECO:0000259" key="7">
    <source>
        <dbReference type="Pfam" id="PF04055"/>
    </source>
</evidence>
<organism evidence="8 9">
    <name type="scientific">Faecalibacterium prausnitzii</name>
    <dbReference type="NCBI Taxonomy" id="853"/>
    <lineage>
        <taxon>Bacteria</taxon>
        <taxon>Bacillati</taxon>
        <taxon>Bacillota</taxon>
        <taxon>Clostridia</taxon>
        <taxon>Eubacteriales</taxon>
        <taxon>Oscillospiraceae</taxon>
        <taxon>Faecalibacterium</taxon>
    </lineage>
</organism>
<evidence type="ECO:0000256" key="3">
    <source>
        <dbReference type="ARBA" id="ARBA00022723"/>
    </source>
</evidence>
<dbReference type="InterPro" id="IPR023867">
    <property type="entry name" value="Sulphatase_maturase_rSAM"/>
</dbReference>
<feature type="domain" description="Radical SAM core" evidence="7">
    <location>
        <begin position="9"/>
        <end position="103"/>
    </location>
</feature>
<dbReference type="InterPro" id="IPR023885">
    <property type="entry name" value="4Fe4S-binding_SPASM_dom"/>
</dbReference>
<comment type="caution">
    <text evidence="8">The sequence shown here is derived from an EMBL/GenBank/DDBJ whole genome shotgun (WGS) entry which is preliminary data.</text>
</comment>
<protein>
    <submittedName>
        <fullName evidence="8">SPASM domain-containing protein</fullName>
    </submittedName>
</protein>
<dbReference type="PANTHER" id="PTHR43273">
    <property type="entry name" value="ANAEROBIC SULFATASE-MATURATING ENZYME HOMOLOG ASLB-RELATED"/>
    <property type="match status" value="1"/>
</dbReference>
<dbReference type="InterPro" id="IPR058240">
    <property type="entry name" value="rSAM_sf"/>
</dbReference>
<comment type="similarity">
    <text evidence="6">Belongs to the radical SAM superfamily. Anaerobic sulfatase-maturating enzyme family.</text>
</comment>
<dbReference type="Pfam" id="PF04055">
    <property type="entry name" value="Radical_SAM"/>
    <property type="match status" value="1"/>
</dbReference>
<evidence type="ECO:0000256" key="1">
    <source>
        <dbReference type="ARBA" id="ARBA00001966"/>
    </source>
</evidence>
<name>A0A9E1GKL9_9FIRM</name>
<dbReference type="Gene3D" id="3.20.20.70">
    <property type="entry name" value="Aldolase class I"/>
    <property type="match status" value="2"/>
</dbReference>
<evidence type="ECO:0000256" key="2">
    <source>
        <dbReference type="ARBA" id="ARBA00022691"/>
    </source>
</evidence>
<dbReference type="GO" id="GO:0016491">
    <property type="term" value="F:oxidoreductase activity"/>
    <property type="evidence" value="ECO:0007669"/>
    <property type="project" value="InterPro"/>
</dbReference>
<evidence type="ECO:0000313" key="8">
    <source>
        <dbReference type="EMBL" id="MBS6622212.1"/>
    </source>
</evidence>
<proteinExistence type="inferred from homology"/>
<dbReference type="GO" id="GO:0051536">
    <property type="term" value="F:iron-sulfur cluster binding"/>
    <property type="evidence" value="ECO:0007669"/>
    <property type="project" value="UniProtKB-KW"/>
</dbReference>
<dbReference type="InterPro" id="IPR007197">
    <property type="entry name" value="rSAM"/>
</dbReference>
<dbReference type="CDD" id="cd01335">
    <property type="entry name" value="Radical_SAM"/>
    <property type="match status" value="1"/>
</dbReference>
<dbReference type="AlphaFoldDB" id="A0A9E1GKL9"/>